<dbReference type="PANTHER" id="PTHR38706">
    <property type="entry name" value="SI:CH211-198C19.1-RELATED"/>
    <property type="match status" value="1"/>
</dbReference>
<dbReference type="Proteomes" id="UP000694680">
    <property type="component" value="Chromosome 8"/>
</dbReference>
<feature type="chain" id="PRO_5034977946" evidence="1">
    <location>
        <begin position="21"/>
        <end position="491"/>
    </location>
</feature>
<dbReference type="RefSeq" id="XP_028310326.1">
    <property type="nucleotide sequence ID" value="XM_028454525.1"/>
</dbReference>
<feature type="signal peptide" evidence="1">
    <location>
        <begin position="1"/>
        <end position="20"/>
    </location>
</feature>
<protein>
    <submittedName>
        <fullName evidence="2">Uncharacterized LOC114467964</fullName>
    </submittedName>
</protein>
<proteinExistence type="predicted"/>
<evidence type="ECO:0000313" key="3">
    <source>
        <dbReference type="Proteomes" id="UP000694680"/>
    </source>
</evidence>
<reference evidence="2" key="3">
    <citation type="submission" date="2025-09" db="UniProtKB">
        <authorList>
            <consortium name="Ensembl"/>
        </authorList>
    </citation>
    <scope>IDENTIFICATION</scope>
</reference>
<evidence type="ECO:0000256" key="1">
    <source>
        <dbReference type="SAM" id="SignalP"/>
    </source>
</evidence>
<accession>A0A8C5N7A3</accession>
<dbReference type="OrthoDB" id="8446997at2759"/>
<reference evidence="2" key="2">
    <citation type="submission" date="2025-08" db="UniProtKB">
        <authorList>
            <consortium name="Ensembl"/>
        </authorList>
    </citation>
    <scope>IDENTIFICATION</scope>
</reference>
<reference evidence="2" key="1">
    <citation type="submission" date="2020-06" db="EMBL/GenBank/DDBJ databases">
        <authorList>
            <consortium name="Wellcome Sanger Institute Data Sharing"/>
        </authorList>
    </citation>
    <scope>NUCLEOTIDE SEQUENCE [LARGE SCALE GENOMIC DNA]</scope>
</reference>
<evidence type="ECO:0000313" key="2">
    <source>
        <dbReference type="Ensembl" id="ENSGWIP00000034236.1"/>
    </source>
</evidence>
<dbReference type="AlphaFoldDB" id="A0A8C5N7A3"/>
<dbReference type="Ensembl" id="ENSGWIT00000037320.1">
    <property type="protein sequence ID" value="ENSGWIP00000034236.1"/>
    <property type="gene ID" value="ENSGWIG00000017690.1"/>
</dbReference>
<gene>
    <name evidence="2" type="primary">LOC114467964</name>
</gene>
<organism evidence="2 3">
    <name type="scientific">Gouania willdenowi</name>
    <name type="common">Blunt-snouted clingfish</name>
    <name type="synonym">Lepadogaster willdenowi</name>
    <dbReference type="NCBI Taxonomy" id="441366"/>
    <lineage>
        <taxon>Eukaryota</taxon>
        <taxon>Metazoa</taxon>
        <taxon>Chordata</taxon>
        <taxon>Craniata</taxon>
        <taxon>Vertebrata</taxon>
        <taxon>Euteleostomi</taxon>
        <taxon>Actinopterygii</taxon>
        <taxon>Neopterygii</taxon>
        <taxon>Teleostei</taxon>
        <taxon>Neoteleostei</taxon>
        <taxon>Acanthomorphata</taxon>
        <taxon>Ovalentaria</taxon>
        <taxon>Blenniimorphae</taxon>
        <taxon>Blenniiformes</taxon>
        <taxon>Gobiesocoidei</taxon>
        <taxon>Gobiesocidae</taxon>
        <taxon>Gobiesocinae</taxon>
        <taxon>Gouania</taxon>
    </lineage>
</organism>
<dbReference type="PANTHER" id="PTHR38706:SF2">
    <property type="match status" value="1"/>
</dbReference>
<name>A0A8C5N7A3_GOUWI</name>
<sequence>MENMSIVCMVLLLAPSLASAVQTLKTLNDLHQMYLGKYVPKHTAVLLYWFTNTVDIDNNHNIWLTFDPNSGEYGSHHYGNYERLLDPLPLGHVRYQYYTVGNINHRATEELPHYVVDTRDEYNEGNINRIIFRVIQSNLGRQRIDQVYITQHYRGSERSNAYDPQYTFQVHVNLLRQIREFSSVRNQMNSLRNFRDRLEIDANDFQLRDISNIWGDVAGLGLFLFIVFCENYSYKRKKQPRPAAPKRTQPDYVVNIPERGNNHVNIGQFCSIAVEDHNNGIILKVTVNTCGKAKIIWKNIPLVYLREKVMVVLYKNDNDDEVLAKHCIGNKKSGTYETSISVSDGFQVRLHAVVTKCFFWSSRGRELQRGPEFESPKPVDISNYNAKLQLFVEDGKACARIYVKKTFYEWMSEFEKSWVGFYSSAHKATGSYEWWQWQWVRKFKQNVSLENSSYSVYEYRSSMTAAPGVQIRFILQGEEDEASTPSWEEVF</sequence>
<keyword evidence="3" id="KW-1185">Reference proteome</keyword>
<dbReference type="GeneID" id="114467964"/>
<keyword evidence="1" id="KW-0732">Signal</keyword>